<dbReference type="AlphaFoldDB" id="A0A4P9ZE63"/>
<dbReference type="GO" id="GO:0019903">
    <property type="term" value="F:protein phosphatase binding"/>
    <property type="evidence" value="ECO:0007669"/>
    <property type="project" value="InterPro"/>
</dbReference>
<evidence type="ECO:0000313" key="5">
    <source>
        <dbReference type="Proteomes" id="UP000268321"/>
    </source>
</evidence>
<feature type="compositionally biased region" description="Polar residues" evidence="3">
    <location>
        <begin position="150"/>
        <end position="162"/>
    </location>
</feature>
<comment type="similarity">
    <text evidence="1">Belongs to the SAPS family.</text>
</comment>
<reference evidence="5" key="1">
    <citation type="journal article" date="2018" name="Nat. Microbiol.">
        <title>Leveraging single-cell genomics to expand the fungal tree of life.</title>
        <authorList>
            <person name="Ahrendt S.R."/>
            <person name="Quandt C.A."/>
            <person name="Ciobanu D."/>
            <person name="Clum A."/>
            <person name="Salamov A."/>
            <person name="Andreopoulos B."/>
            <person name="Cheng J.F."/>
            <person name="Woyke T."/>
            <person name="Pelin A."/>
            <person name="Henrissat B."/>
            <person name="Reynolds N.K."/>
            <person name="Benny G.L."/>
            <person name="Smith M.E."/>
            <person name="James T.Y."/>
            <person name="Grigoriev I.V."/>
        </authorList>
    </citation>
    <scope>NUCLEOTIDE SEQUENCE [LARGE SCALE GENOMIC DNA]</scope>
    <source>
        <strain evidence="5">Baker2002</strain>
    </source>
</reference>
<evidence type="ECO:0000256" key="3">
    <source>
        <dbReference type="SAM" id="MobiDB-lite"/>
    </source>
</evidence>
<feature type="region of interest" description="Disordered" evidence="3">
    <location>
        <begin position="144"/>
        <end position="173"/>
    </location>
</feature>
<dbReference type="GO" id="GO:0005829">
    <property type="term" value="C:cytosol"/>
    <property type="evidence" value="ECO:0007669"/>
    <property type="project" value="TreeGrafter"/>
</dbReference>
<organism evidence="4 5">
    <name type="scientific">Metschnikowia bicuspidata</name>
    <dbReference type="NCBI Taxonomy" id="27322"/>
    <lineage>
        <taxon>Eukaryota</taxon>
        <taxon>Fungi</taxon>
        <taxon>Dikarya</taxon>
        <taxon>Ascomycota</taxon>
        <taxon>Saccharomycotina</taxon>
        <taxon>Pichiomycetes</taxon>
        <taxon>Metschnikowiaceae</taxon>
        <taxon>Metschnikowia</taxon>
    </lineage>
</organism>
<feature type="region of interest" description="Disordered" evidence="3">
    <location>
        <begin position="902"/>
        <end position="926"/>
    </location>
</feature>
<sequence length="926" mass="104148">MSFWPFCSSYGANSLLQKFFDSIVDASLVTVDQLMDDTSLQLEFLEELKTLSSKHKQKNTFLFVQLLLNDALSKNLHSTPGSDALSVGSCSTDANGGGSTLLKSALEEKLLELLLQPHILSGFLDYIVFSVDYFHDIVADQNADEDDPDMNTSSTEASLNASKESEIDTGESKEERTRRFIRCSAEVLSADLWVISNRIIETPALMGKLWLVLFMPNLHESLPSVAYLIQILDHFMETNSIELLNFIRKQELLVDIFLGLVEIPIIMDFFLKIIQTDKADSPSGILEVLSRQQLIPKVIDILKPDMTIFENKEKNGTSGKILLFRQTAATEFVKALVTISSNATLAVDLETNIGPNQLMRELASPQIIQTMLDDIMFFRIPSPTDPSVFYSNKHGIANCVAILIELIRKNNSDYDLNCGTYSSQLQNNVDGTGEINVHVMFQWLKDFEQNPPGARDPIYLGDLLEIFSNNLDGMVELIEMEPDLHPPGEIGSTVLGISKFKIAELVAELLHCSNMILLNSRKIAYLVCVRDEVRALQTKAISAALNENIHGCFADAELKEQDISDVTSGIDDVFLLEMDHDKSKKIPSKRSLHILTGGANDELICREILDNLEFEESDDDEPAVSNDNPFVSEQRSEQFRADPCVGDYFKVKLVDSGILQLIVGKLVKHPWHNFFHNVVFDLIQQIFNGKLNSFNSFLIVELFCADKCNITNLIVSAFRSQVSPRPGYMGHLILVSEEVVKFTTLYKPGLISSVIVNAVGTDAWDWFVSEILLKTRELYNVILGTEFESSEFEDSERRGDNNYGFEASGVGYMDMDSYQTKDNKSIVLADSSNHAEFLLQKVPEQKEEFELEYDDPKSFLKIPSLSVESMSPKLEFNNDDILYEDFEKSNTSECQDREVIETILGSSSSDDDDDSNQLRRMSKNRH</sequence>
<gene>
    <name evidence="4" type="ORF">METBISCDRAFT_14486</name>
</gene>
<keyword evidence="2" id="KW-0131">Cell cycle</keyword>
<accession>A0A4P9ZE63</accession>
<dbReference type="InterPro" id="IPR007587">
    <property type="entry name" value="SAPS"/>
</dbReference>
<dbReference type="EMBL" id="ML004444">
    <property type="protein sequence ID" value="RKP31235.1"/>
    <property type="molecule type" value="Genomic_DNA"/>
</dbReference>
<evidence type="ECO:0000313" key="4">
    <source>
        <dbReference type="EMBL" id="RKP31235.1"/>
    </source>
</evidence>
<dbReference type="PANTHER" id="PTHR12634:SF8">
    <property type="entry name" value="FIERY MOUNTAIN, ISOFORM D"/>
    <property type="match status" value="1"/>
</dbReference>
<dbReference type="Pfam" id="PF04499">
    <property type="entry name" value="SAPS"/>
    <property type="match status" value="1"/>
</dbReference>
<dbReference type="GO" id="GO:0019888">
    <property type="term" value="F:protein phosphatase regulator activity"/>
    <property type="evidence" value="ECO:0007669"/>
    <property type="project" value="TreeGrafter"/>
</dbReference>
<name>A0A4P9ZE63_9ASCO</name>
<dbReference type="Proteomes" id="UP000268321">
    <property type="component" value="Unassembled WGS sequence"/>
</dbReference>
<evidence type="ECO:0000256" key="2">
    <source>
        <dbReference type="ARBA" id="ARBA00023306"/>
    </source>
</evidence>
<dbReference type="GO" id="GO:0005634">
    <property type="term" value="C:nucleus"/>
    <property type="evidence" value="ECO:0007669"/>
    <property type="project" value="TreeGrafter"/>
</dbReference>
<dbReference type="PANTHER" id="PTHR12634">
    <property type="entry name" value="SIT4 YEAST -ASSOCIATING PROTEIN-RELATED"/>
    <property type="match status" value="1"/>
</dbReference>
<dbReference type="OrthoDB" id="295029at2759"/>
<protein>
    <submittedName>
        <fullName evidence="4">SAPS-domain-containing protein</fullName>
    </submittedName>
</protein>
<feature type="compositionally biased region" description="Basic and acidic residues" evidence="3">
    <location>
        <begin position="163"/>
        <end position="173"/>
    </location>
</feature>
<evidence type="ECO:0000256" key="1">
    <source>
        <dbReference type="ARBA" id="ARBA00006180"/>
    </source>
</evidence>
<proteinExistence type="inferred from homology"/>
<keyword evidence="5" id="KW-1185">Reference proteome</keyword>